<sequence length="319" mass="35772">MLRNKILQVVMKSDERANLSNIKFQKKNPKYYLVILFSTLFMGSSFPSGKFLIYNESIPPFMLFGWRFIIAGLLLLIFCSYKYGMKEVVPQLNNSVSKGILLVFGVGCLQTAGTMGMLSLALMTLSSSLSSIILFTNPLWLALLAHAFLNEKITILKFTALALGVLGVVVCLGLEGEFDKRGILFAFIGSLCWALNTLITKKNVFDKSIFVFTGWQLLLGGIVMLVVSYAFKENYDYSLINYWDIFWFIWLIIPASIGSFSLWFMALKIGGATTTSSFLFLVPLFSLIFSIIFLHDVLNAHIIIGGLLIMVSLYLINKN</sequence>
<feature type="transmembrane region" description="Helical" evidence="6">
    <location>
        <begin position="211"/>
        <end position="231"/>
    </location>
</feature>
<feature type="domain" description="EamA" evidence="7">
    <location>
        <begin position="31"/>
        <end position="170"/>
    </location>
</feature>
<evidence type="ECO:0000256" key="3">
    <source>
        <dbReference type="ARBA" id="ARBA00022692"/>
    </source>
</evidence>
<evidence type="ECO:0000256" key="6">
    <source>
        <dbReference type="SAM" id="Phobius"/>
    </source>
</evidence>
<dbReference type="PANTHER" id="PTHR32322:SF18">
    <property type="entry name" value="S-ADENOSYLMETHIONINE_S-ADENOSYLHOMOCYSTEINE TRANSPORTER"/>
    <property type="match status" value="1"/>
</dbReference>
<feature type="domain" description="EamA" evidence="7">
    <location>
        <begin position="181"/>
        <end position="317"/>
    </location>
</feature>
<evidence type="ECO:0000256" key="5">
    <source>
        <dbReference type="ARBA" id="ARBA00023136"/>
    </source>
</evidence>
<reference evidence="8 9" key="1">
    <citation type="submission" date="2015-09" db="EMBL/GenBank/DDBJ databases">
        <authorList>
            <consortium name="Pathogen Informatics"/>
        </authorList>
    </citation>
    <scope>NUCLEOTIDE SEQUENCE [LARGE SCALE GENOMIC DNA]</scope>
    <source>
        <strain evidence="8 9">2789STDY5834898</strain>
    </source>
</reference>
<feature type="transmembrane region" description="Helical" evidence="6">
    <location>
        <begin position="100"/>
        <end position="123"/>
    </location>
</feature>
<dbReference type="GO" id="GO:0005886">
    <property type="term" value="C:plasma membrane"/>
    <property type="evidence" value="ECO:0007669"/>
    <property type="project" value="UniProtKB-SubCell"/>
</dbReference>
<feature type="transmembrane region" description="Helical" evidence="6">
    <location>
        <begin position="182"/>
        <end position="199"/>
    </location>
</feature>
<evidence type="ECO:0000259" key="7">
    <source>
        <dbReference type="Pfam" id="PF00892"/>
    </source>
</evidence>
<dbReference type="InterPro" id="IPR050638">
    <property type="entry name" value="AA-Vitamin_Transporters"/>
</dbReference>
<comment type="subcellular location">
    <subcellularLocation>
        <location evidence="1">Cell membrane</location>
        <topology evidence="1">Multi-pass membrane protein</topology>
    </subcellularLocation>
</comment>
<keyword evidence="2" id="KW-1003">Cell membrane</keyword>
<dbReference type="AlphaFoldDB" id="A0A174S3S5"/>
<dbReference type="EMBL" id="CZAO01000012">
    <property type="protein sequence ID" value="CUP92483.1"/>
    <property type="molecule type" value="Genomic_DNA"/>
</dbReference>
<evidence type="ECO:0000256" key="1">
    <source>
        <dbReference type="ARBA" id="ARBA00004651"/>
    </source>
</evidence>
<evidence type="ECO:0000313" key="8">
    <source>
        <dbReference type="EMBL" id="CUP92483.1"/>
    </source>
</evidence>
<feature type="transmembrane region" description="Helical" evidence="6">
    <location>
        <begin position="156"/>
        <end position="176"/>
    </location>
</feature>
<dbReference type="SUPFAM" id="SSF103481">
    <property type="entry name" value="Multidrug resistance efflux transporter EmrE"/>
    <property type="match status" value="2"/>
</dbReference>
<feature type="transmembrane region" description="Helical" evidence="6">
    <location>
        <begin position="278"/>
        <end position="294"/>
    </location>
</feature>
<feature type="transmembrane region" description="Helical" evidence="6">
    <location>
        <begin position="61"/>
        <end position="79"/>
    </location>
</feature>
<keyword evidence="4 6" id="KW-1133">Transmembrane helix</keyword>
<keyword evidence="5 6" id="KW-0472">Membrane</keyword>
<dbReference type="InterPro" id="IPR000620">
    <property type="entry name" value="EamA_dom"/>
</dbReference>
<dbReference type="InterPro" id="IPR037185">
    <property type="entry name" value="EmrE-like"/>
</dbReference>
<evidence type="ECO:0000313" key="9">
    <source>
        <dbReference type="Proteomes" id="UP000095766"/>
    </source>
</evidence>
<feature type="transmembrane region" description="Helical" evidence="6">
    <location>
        <begin position="300"/>
        <end position="316"/>
    </location>
</feature>
<feature type="transmembrane region" description="Helical" evidence="6">
    <location>
        <begin position="31"/>
        <end position="49"/>
    </location>
</feature>
<feature type="transmembrane region" description="Helical" evidence="6">
    <location>
        <begin position="243"/>
        <end position="266"/>
    </location>
</feature>
<dbReference type="Pfam" id="PF00892">
    <property type="entry name" value="EamA"/>
    <property type="match status" value="2"/>
</dbReference>
<accession>A0A174S3S5</accession>
<proteinExistence type="predicted"/>
<dbReference type="PANTHER" id="PTHR32322">
    <property type="entry name" value="INNER MEMBRANE TRANSPORTER"/>
    <property type="match status" value="1"/>
</dbReference>
<protein>
    <submittedName>
        <fullName evidence="8">Uncharacterized inner membrane transporter yiJE</fullName>
    </submittedName>
</protein>
<gene>
    <name evidence="8" type="primary">yijE</name>
    <name evidence="8" type="ORF">ERS852510_02685</name>
</gene>
<name>A0A174S3S5_BACUN</name>
<organism evidence="8 9">
    <name type="scientific">Bacteroides uniformis</name>
    <dbReference type="NCBI Taxonomy" id="820"/>
    <lineage>
        <taxon>Bacteria</taxon>
        <taxon>Pseudomonadati</taxon>
        <taxon>Bacteroidota</taxon>
        <taxon>Bacteroidia</taxon>
        <taxon>Bacteroidales</taxon>
        <taxon>Bacteroidaceae</taxon>
        <taxon>Bacteroides</taxon>
    </lineage>
</organism>
<feature type="transmembrane region" description="Helical" evidence="6">
    <location>
        <begin position="129"/>
        <end position="149"/>
    </location>
</feature>
<keyword evidence="3 6" id="KW-0812">Transmembrane</keyword>
<evidence type="ECO:0000256" key="4">
    <source>
        <dbReference type="ARBA" id="ARBA00022989"/>
    </source>
</evidence>
<dbReference type="Proteomes" id="UP000095766">
    <property type="component" value="Unassembled WGS sequence"/>
</dbReference>
<evidence type="ECO:0000256" key="2">
    <source>
        <dbReference type="ARBA" id="ARBA00022475"/>
    </source>
</evidence>